<dbReference type="InterPro" id="IPR013551">
    <property type="entry name" value="YicC-like_C"/>
</dbReference>
<organism evidence="8 9">
    <name type="scientific">Chengkuizengella axinellae</name>
    <dbReference type="NCBI Taxonomy" id="3064388"/>
    <lineage>
        <taxon>Bacteria</taxon>
        <taxon>Bacillati</taxon>
        <taxon>Bacillota</taxon>
        <taxon>Bacilli</taxon>
        <taxon>Bacillales</taxon>
        <taxon>Paenibacillaceae</taxon>
        <taxon>Chengkuizengella</taxon>
    </lineage>
</organism>
<comment type="cofactor">
    <cofactor evidence="1">
        <name>a divalent metal cation</name>
        <dbReference type="ChEBI" id="CHEBI:60240"/>
    </cofactor>
</comment>
<proteinExistence type="inferred from homology"/>
<sequence>MFQSMTGFGQAIRLFEGYQIQIDVKSVNHRYREIIVRMPREWLSLEESLKAMIQKRIQRGRVEVFMTIEHQESNADHQLEIDWSLADRYVQAVNQLKDRYQLQDSLSIKDFLAIPELITSTRNLPDQNDFVNQQISECLEDALNQLLEMRKREGSYLREDVMKRVTVMRQHHLQIQSMTSTAVEQMREKLHQRIQEILTQKQLDETRLTMEVALLAERANIDEELTRLLSHFDQCNTLFEQNEPVGRKFDFLIQEMNREVNTIGSKSNFTEITNKVVEMKAELEKIREQVQNIQ</sequence>
<comment type="caution">
    <text evidence="8">The sequence shown here is derived from an EMBL/GenBank/DDBJ whole genome shotgun (WGS) entry which is preliminary data.</text>
</comment>
<dbReference type="InterPro" id="IPR013527">
    <property type="entry name" value="YicC-like_N"/>
</dbReference>
<comment type="similarity">
    <text evidence="5">Belongs to the YicC/YloC family.</text>
</comment>
<keyword evidence="9" id="KW-1185">Reference proteome</keyword>
<evidence type="ECO:0000313" key="9">
    <source>
        <dbReference type="Proteomes" id="UP001231941"/>
    </source>
</evidence>
<dbReference type="InterPro" id="IPR005229">
    <property type="entry name" value="YicC/YloC-like"/>
</dbReference>
<keyword evidence="4 8" id="KW-0378">Hydrolase</keyword>
<dbReference type="NCBIfam" id="TIGR00255">
    <property type="entry name" value="YicC/YloC family endoribonuclease"/>
    <property type="match status" value="1"/>
</dbReference>
<evidence type="ECO:0000256" key="1">
    <source>
        <dbReference type="ARBA" id="ARBA00001968"/>
    </source>
</evidence>
<feature type="domain" description="Endoribonuclease YicC-like C-terminal" evidence="7">
    <location>
        <begin position="175"/>
        <end position="293"/>
    </location>
</feature>
<dbReference type="Pfam" id="PF03755">
    <property type="entry name" value="YicC-like_N"/>
    <property type="match status" value="1"/>
</dbReference>
<evidence type="ECO:0000259" key="7">
    <source>
        <dbReference type="Pfam" id="PF08340"/>
    </source>
</evidence>
<keyword evidence="2" id="KW-0540">Nuclease</keyword>
<dbReference type="PANTHER" id="PTHR30636:SF3">
    <property type="entry name" value="UPF0701 PROTEIN YICC"/>
    <property type="match status" value="1"/>
</dbReference>
<dbReference type="Proteomes" id="UP001231941">
    <property type="component" value="Unassembled WGS sequence"/>
</dbReference>
<dbReference type="EC" id="3.1.-.-" evidence="8"/>
<evidence type="ECO:0000256" key="4">
    <source>
        <dbReference type="ARBA" id="ARBA00022801"/>
    </source>
</evidence>
<name>A0ABT9IVR0_9BACL</name>
<feature type="domain" description="Endoribonuclease YicC-like N-terminal" evidence="6">
    <location>
        <begin position="3"/>
        <end position="158"/>
    </location>
</feature>
<evidence type="ECO:0000256" key="3">
    <source>
        <dbReference type="ARBA" id="ARBA00022759"/>
    </source>
</evidence>
<evidence type="ECO:0000313" key="8">
    <source>
        <dbReference type="EMBL" id="MDP5273358.1"/>
    </source>
</evidence>
<reference evidence="8 9" key="1">
    <citation type="submission" date="2023-08" db="EMBL/GenBank/DDBJ databases">
        <authorList>
            <person name="Park J.-S."/>
        </authorList>
    </citation>
    <scope>NUCLEOTIDE SEQUENCE [LARGE SCALE GENOMIC DNA]</scope>
    <source>
        <strain evidence="8 9">2205SS18-9</strain>
    </source>
</reference>
<dbReference type="RefSeq" id="WP_305990636.1">
    <property type="nucleotide sequence ID" value="NZ_JAVAMP010000001.1"/>
</dbReference>
<dbReference type="Pfam" id="PF08340">
    <property type="entry name" value="YicC-like_C"/>
    <property type="match status" value="1"/>
</dbReference>
<evidence type="ECO:0000256" key="2">
    <source>
        <dbReference type="ARBA" id="ARBA00022722"/>
    </source>
</evidence>
<accession>A0ABT9IVR0</accession>
<dbReference type="PANTHER" id="PTHR30636">
    <property type="entry name" value="UPF0701 PROTEIN YICC"/>
    <property type="match status" value="1"/>
</dbReference>
<dbReference type="GO" id="GO:0016787">
    <property type="term" value="F:hydrolase activity"/>
    <property type="evidence" value="ECO:0007669"/>
    <property type="project" value="UniProtKB-KW"/>
</dbReference>
<evidence type="ECO:0000256" key="5">
    <source>
        <dbReference type="ARBA" id="ARBA00035648"/>
    </source>
</evidence>
<gene>
    <name evidence="8" type="ORF">Q5Y73_04525</name>
</gene>
<dbReference type="EMBL" id="JAVAMP010000001">
    <property type="protein sequence ID" value="MDP5273358.1"/>
    <property type="molecule type" value="Genomic_DNA"/>
</dbReference>
<keyword evidence="3" id="KW-0255">Endonuclease</keyword>
<evidence type="ECO:0000259" key="6">
    <source>
        <dbReference type="Pfam" id="PF03755"/>
    </source>
</evidence>
<protein>
    <submittedName>
        <fullName evidence="8">YicC/YloC family endoribonuclease</fullName>
        <ecNumber evidence="8">3.1.-.-</ecNumber>
    </submittedName>
</protein>